<proteinExistence type="predicted"/>
<evidence type="ECO:0000313" key="2">
    <source>
        <dbReference type="Proteomes" id="UP000789525"/>
    </source>
</evidence>
<accession>A0ACA9NKN6</accession>
<gene>
    <name evidence="1" type="ORF">ACOLOM_LOCUS8675</name>
</gene>
<dbReference type="EMBL" id="CAJVPT010023107">
    <property type="protein sequence ID" value="CAG8663555.1"/>
    <property type="molecule type" value="Genomic_DNA"/>
</dbReference>
<organism evidence="1 2">
    <name type="scientific">Acaulospora colombiana</name>
    <dbReference type="NCBI Taxonomy" id="27376"/>
    <lineage>
        <taxon>Eukaryota</taxon>
        <taxon>Fungi</taxon>
        <taxon>Fungi incertae sedis</taxon>
        <taxon>Mucoromycota</taxon>
        <taxon>Glomeromycotina</taxon>
        <taxon>Glomeromycetes</taxon>
        <taxon>Diversisporales</taxon>
        <taxon>Acaulosporaceae</taxon>
        <taxon>Acaulospora</taxon>
    </lineage>
</organism>
<reference evidence="1" key="1">
    <citation type="submission" date="2021-06" db="EMBL/GenBank/DDBJ databases">
        <authorList>
            <person name="Kallberg Y."/>
            <person name="Tangrot J."/>
            <person name="Rosling A."/>
        </authorList>
    </citation>
    <scope>NUCLEOTIDE SEQUENCE</scope>
    <source>
        <strain evidence="1">CL356</strain>
    </source>
</reference>
<comment type="caution">
    <text evidence="1">The sequence shown here is derived from an EMBL/GenBank/DDBJ whole genome shotgun (WGS) entry which is preliminary data.</text>
</comment>
<dbReference type="Proteomes" id="UP000789525">
    <property type="component" value="Unassembled WGS sequence"/>
</dbReference>
<name>A0ACA9NKN6_9GLOM</name>
<keyword evidence="2" id="KW-1185">Reference proteome</keyword>
<sequence>MSLWDIRTLVVSICGRGRRVQVAKSLVTTCGEATLSLANPDSISVRRANHLSVVSHYFFRVRQHVTEPDHFSRTGTDLNLQPGNINGLATTLSEFEKNTQGIRRPKSVFEIMDGRPDLAKLNGSFRYLNDNCRRNVNKPITQN</sequence>
<protein>
    <submittedName>
        <fullName evidence="1">10057_t:CDS:1</fullName>
    </submittedName>
</protein>
<evidence type="ECO:0000313" key="1">
    <source>
        <dbReference type="EMBL" id="CAG8663555.1"/>
    </source>
</evidence>